<dbReference type="PANTHER" id="PTHR33096:SF1">
    <property type="entry name" value="CXC1-LIKE CYSTEINE CLUSTER ASSOCIATED WITH KDZ TRANSPOSASES DOMAIN-CONTAINING PROTEIN"/>
    <property type="match status" value="1"/>
</dbReference>
<feature type="compositionally biased region" description="Basic and acidic residues" evidence="2">
    <location>
        <begin position="81"/>
        <end position="96"/>
    </location>
</feature>
<comment type="caution">
    <text evidence="4">The sequence shown here is derived from an EMBL/GenBank/DDBJ whole genome shotgun (WGS) entry which is preliminary data.</text>
</comment>
<dbReference type="Pfam" id="PF18758">
    <property type="entry name" value="KDZ"/>
    <property type="match status" value="1"/>
</dbReference>
<keyword evidence="1" id="KW-0175">Coiled coil</keyword>
<name>A0A409YG56_9AGAR</name>
<feature type="region of interest" description="Disordered" evidence="2">
    <location>
        <begin position="987"/>
        <end position="1046"/>
    </location>
</feature>
<dbReference type="InterPro" id="IPR040521">
    <property type="entry name" value="KDZ"/>
</dbReference>
<feature type="region of interest" description="Disordered" evidence="2">
    <location>
        <begin position="283"/>
        <end position="304"/>
    </location>
</feature>
<reference evidence="4 5" key="1">
    <citation type="journal article" date="2018" name="Evol. Lett.">
        <title>Horizontal gene cluster transfer increased hallucinogenic mushroom diversity.</title>
        <authorList>
            <person name="Reynolds H.T."/>
            <person name="Vijayakumar V."/>
            <person name="Gluck-Thaler E."/>
            <person name="Korotkin H.B."/>
            <person name="Matheny P.B."/>
            <person name="Slot J.C."/>
        </authorList>
    </citation>
    <scope>NUCLEOTIDE SEQUENCE [LARGE SCALE GENOMIC DNA]</scope>
    <source>
        <strain evidence="4 5">SRW20</strain>
    </source>
</reference>
<accession>A0A409YG56</accession>
<gene>
    <name evidence="3" type="ORF">CVT26_008734</name>
    <name evidence="4" type="ORF">CVT26_008736</name>
</gene>
<feature type="region of interest" description="Disordered" evidence="2">
    <location>
        <begin position="343"/>
        <end position="427"/>
    </location>
</feature>
<dbReference type="AlphaFoldDB" id="A0A409YG56"/>
<dbReference type="PANTHER" id="PTHR33096">
    <property type="entry name" value="CXC2 DOMAIN-CONTAINING PROTEIN"/>
    <property type="match status" value="1"/>
</dbReference>
<proteinExistence type="predicted"/>
<evidence type="ECO:0008006" key="6">
    <source>
        <dbReference type="Google" id="ProtNLM"/>
    </source>
</evidence>
<protein>
    <recommendedName>
        <fullName evidence="6">CxC1-like cysteine cluster associated with KDZ transposases domain-containing protein</fullName>
    </recommendedName>
</protein>
<dbReference type="EMBL" id="NHYE01000881">
    <property type="protein sequence ID" value="PPR01991.1"/>
    <property type="molecule type" value="Genomic_DNA"/>
</dbReference>
<feature type="non-terminal residue" evidence="4">
    <location>
        <position position="1046"/>
    </location>
</feature>
<dbReference type="EMBL" id="NHYE01000880">
    <property type="protein sequence ID" value="PPR01993.1"/>
    <property type="molecule type" value="Genomic_DNA"/>
</dbReference>
<evidence type="ECO:0000256" key="2">
    <source>
        <dbReference type="SAM" id="MobiDB-lite"/>
    </source>
</evidence>
<dbReference type="STRING" id="231916.A0A409YG56"/>
<dbReference type="OrthoDB" id="3200967at2759"/>
<evidence type="ECO:0000256" key="1">
    <source>
        <dbReference type="SAM" id="Coils"/>
    </source>
</evidence>
<dbReference type="Proteomes" id="UP000284706">
    <property type="component" value="Unassembled WGS sequence"/>
</dbReference>
<organism evidence="4 5">
    <name type="scientific">Gymnopilus dilepis</name>
    <dbReference type="NCBI Taxonomy" id="231916"/>
    <lineage>
        <taxon>Eukaryota</taxon>
        <taxon>Fungi</taxon>
        <taxon>Dikarya</taxon>
        <taxon>Basidiomycota</taxon>
        <taxon>Agaricomycotina</taxon>
        <taxon>Agaricomycetes</taxon>
        <taxon>Agaricomycetidae</taxon>
        <taxon>Agaricales</taxon>
        <taxon>Agaricineae</taxon>
        <taxon>Hymenogastraceae</taxon>
        <taxon>Gymnopilus</taxon>
    </lineage>
</organism>
<keyword evidence="5" id="KW-1185">Reference proteome</keyword>
<feature type="compositionally biased region" description="Acidic residues" evidence="2">
    <location>
        <begin position="1016"/>
        <end position="1046"/>
    </location>
</feature>
<evidence type="ECO:0000313" key="4">
    <source>
        <dbReference type="EMBL" id="PPR01993.1"/>
    </source>
</evidence>
<sequence length="1046" mass="118965">MRRTAATKRLKSKAVADAGIFPIAEAPRPRRPYAFGDGSVGVEGRIYTPEGLFSQVLPATGAAGKVSGPTVEHVSLDSAEEPGKVDADREARDEKKRRQWQKWSEDIIPALLRPYLHLLKETSGLRLMESVRRKGCKGCDGVRQLTVSCIYFERIENINLCMCKEPALQLLECGLFPCAPSEPTLAVDLNVLDFARELFVNAAPNTTAWCDTLEGFLGSRKYKLKTRNSLRGRFGNALHWYANLTNTANLKIRDYLNAVRGSVLTMEDGDEEMDHEPQQLPEDTLMEDSTGEGQESGGSGNRPSEYLRERCPCCFGGDNWHKPDEMVDAIVCIDACFTQKRRKDQSDSWKPPHSHPETIFVSAEEVAEMEATVEELRPSKSKKQAPTGQSAEAEESDSSTGGTESHRKQKKNSSPANKDDNDYIPGMRVPNSVLKECNDSFTAADERRVKASTLFFADTGLMAILCRHDRVLWLVNMTSAGEKQYYALTLLQKLFQHVPPHFRAGVLYDVGCQLDLSCKKYGFLASFIDRIIFAISVFHAYGHNWLCQIIYHPRKCPGFGLSDGEGCERFWSLIKSLIPACRVSGYFTWLYTIDTQVKHLDEVSLLSLGSWLKRKWLTMVEKKTLAAKKLEAVYDQGFTEADLRKEWDSQIKEQMKPLQKQSKNIAKKEIEEILTLEKNVKDYKAQQEGLEAMIEKGDYEEGMDIHLAQSTIAELRAKVKNAQKAIATKRAKLSVDEQANLARLKKNNFLRLRLNALAIKHRIRERLRQRKFELEQLHNSYRSSVNQAKLDKHAQQQVKHKEPGIQTLARNYNKLCTDMEAIIKAKKAPKGALVPLKIDTEKLFSLDVDDPIWQDTGLTDQTDDLASIPDWLGNEWVVEGIKALLRHDRCLEEERRLIEEKISMQQWFQEEWEVASVATNWLGEDEDILYQVEERKHRLLQLYLAWEPAIQVIPSKTRQVFIWGPSQQEIDAAKAFEKTEQVVSWVEDETHEIGSSNEDSDDESENEMVTSACDGSVDDEEEIESNSTDYEEALEDAEYMDNIEYY</sequence>
<evidence type="ECO:0000313" key="3">
    <source>
        <dbReference type="EMBL" id="PPR01991.1"/>
    </source>
</evidence>
<evidence type="ECO:0000313" key="5">
    <source>
        <dbReference type="Proteomes" id="UP000284706"/>
    </source>
</evidence>
<dbReference type="InParanoid" id="A0A409YG56"/>
<feature type="coiled-coil region" evidence="1">
    <location>
        <begin position="666"/>
        <end position="732"/>
    </location>
</feature>
<feature type="region of interest" description="Disordered" evidence="2">
    <location>
        <begin position="68"/>
        <end position="96"/>
    </location>
</feature>